<sequence>MTDLTRWRLNVDEGRHTWEYLESDEECKKRPQSFIEKYWIGLPYKQEELELATTAKQAAINGFRFFRQLQTEDGHWAGAYDGPMFITPGIVFVNFITGQTPDPYQSKELIRYLFNRANVNDGGWGLHFEGKSTVFGTAMNYTLLRILGVDQDYPPMIKARNTLHELGSATAISSWGKFWLSALGVYEWDGMLPLLPEPWLFPEFIPFFPGNWWVHTRAVYLGMSHIYSLRKSMPLNDLTRSLRNELYTQDYDTIDWKAQQLNVSEADRYVPLSFTLKAFNYVSNVYERFHIPSLRKKAIEETLLQIHLEIENTNYLCLAPVNFAVNMLAMYYEHGPTSKWFTGMLDRRIDALWLCREGLAGTGTNGSQLWDTALAAQACIYSGLSNLEENKESMVKALNFLEVTQIKNNPRDMGRSYRNPTLGAWPFSTRDQGYTVSDTTSEALKSVIMLQNLSYINTHVVEKSMLCNAVDVLLPMQNPDGGFASYELVRGPLWLEMFNASEVFGNIMTEYTYPECTTSVILGLSEFKKKYPSYRSEEISDVINKSIDYLIKIQLDDGSWYGSWGICFTYASMFVMKSFACVDRHYDNCTHVAKGCDFLISKQNEDGGWGESYASSETGIYVNHPNGSQVVNTSFALIALMSAKYPKVKPIKAGIKVKDQITVITILILMHIQDLLR</sequence>
<dbReference type="STRING" id="133412.A0A1R1XLM6"/>
<dbReference type="InterPro" id="IPR018333">
    <property type="entry name" value="Squalene_cyclase"/>
</dbReference>
<dbReference type="NCBIfam" id="TIGR01787">
    <property type="entry name" value="squalene_cyclas"/>
    <property type="match status" value="1"/>
</dbReference>
<dbReference type="InterPro" id="IPR032697">
    <property type="entry name" value="SQ_cyclase_N"/>
</dbReference>
<comment type="similarity">
    <text evidence="1 4">Belongs to the terpene cyclase/mutase family.</text>
</comment>
<dbReference type="InterPro" id="IPR032696">
    <property type="entry name" value="SQ_cyclase_C"/>
</dbReference>
<keyword evidence="2" id="KW-0677">Repeat</keyword>
<organism evidence="7 8">
    <name type="scientific">Smittium culicis</name>
    <dbReference type="NCBI Taxonomy" id="133412"/>
    <lineage>
        <taxon>Eukaryota</taxon>
        <taxon>Fungi</taxon>
        <taxon>Fungi incertae sedis</taxon>
        <taxon>Zoopagomycota</taxon>
        <taxon>Kickxellomycotina</taxon>
        <taxon>Harpellomycetes</taxon>
        <taxon>Harpellales</taxon>
        <taxon>Legeriomycetaceae</taxon>
        <taxon>Smittium</taxon>
    </lineage>
</organism>
<feature type="domain" description="Squalene cyclase N-terminal" evidence="6">
    <location>
        <begin position="65"/>
        <end position="314"/>
    </location>
</feature>
<evidence type="ECO:0000313" key="8">
    <source>
        <dbReference type="Proteomes" id="UP000187283"/>
    </source>
</evidence>
<gene>
    <name evidence="7" type="ORF">AYI70_g7226</name>
</gene>
<dbReference type="EC" id="5.4.99.-" evidence="4"/>
<evidence type="ECO:0000256" key="4">
    <source>
        <dbReference type="RuleBase" id="RU362003"/>
    </source>
</evidence>
<dbReference type="FunFam" id="1.50.10.20:FF:000002">
    <property type="entry name" value="Terpene cyclase/mutase family member"/>
    <property type="match status" value="1"/>
</dbReference>
<dbReference type="OrthoDB" id="21502at2759"/>
<feature type="domain" description="Squalene cyclase C-terminal" evidence="5">
    <location>
        <begin position="367"/>
        <end position="656"/>
    </location>
</feature>
<dbReference type="PROSITE" id="PS01074">
    <property type="entry name" value="TERPENE_SYNTHASES"/>
    <property type="match status" value="1"/>
</dbReference>
<dbReference type="SFLD" id="SFLDG01016">
    <property type="entry name" value="Prenyltransferase_Like_2"/>
    <property type="match status" value="1"/>
</dbReference>
<keyword evidence="8" id="KW-1185">Reference proteome</keyword>
<dbReference type="GO" id="GO:0016104">
    <property type="term" value="P:triterpenoid biosynthetic process"/>
    <property type="evidence" value="ECO:0007669"/>
    <property type="project" value="InterPro"/>
</dbReference>
<dbReference type="PANTHER" id="PTHR11764:SF20">
    <property type="entry name" value="LANOSTEROL SYNTHASE"/>
    <property type="match status" value="1"/>
</dbReference>
<keyword evidence="3 4" id="KW-0413">Isomerase</keyword>
<dbReference type="Pfam" id="PF13249">
    <property type="entry name" value="SQHop_cyclase_N"/>
    <property type="match status" value="1"/>
</dbReference>
<evidence type="ECO:0000259" key="5">
    <source>
        <dbReference type="Pfam" id="PF13243"/>
    </source>
</evidence>
<dbReference type="Gene3D" id="6.20.120.20">
    <property type="match status" value="1"/>
</dbReference>
<dbReference type="AlphaFoldDB" id="A0A1R1XLM6"/>
<proteinExistence type="inferred from homology"/>
<evidence type="ECO:0000313" key="7">
    <source>
        <dbReference type="EMBL" id="OMJ15502.1"/>
    </source>
</evidence>
<dbReference type="InterPro" id="IPR008930">
    <property type="entry name" value="Terpenoid_cyclase/PrenylTrfase"/>
</dbReference>
<dbReference type="Pfam" id="PF13243">
    <property type="entry name" value="SQHop_cyclase_C"/>
    <property type="match status" value="1"/>
</dbReference>
<dbReference type="SUPFAM" id="SSF48239">
    <property type="entry name" value="Terpenoid cyclases/Protein prenyltransferases"/>
    <property type="match status" value="2"/>
</dbReference>
<dbReference type="PANTHER" id="PTHR11764">
    <property type="entry name" value="TERPENE CYCLASE/MUTASE FAMILY MEMBER"/>
    <property type="match status" value="1"/>
</dbReference>
<evidence type="ECO:0000256" key="1">
    <source>
        <dbReference type="ARBA" id="ARBA00009755"/>
    </source>
</evidence>
<reference evidence="7 8" key="1">
    <citation type="submission" date="2017-01" db="EMBL/GenBank/DDBJ databases">
        <authorList>
            <person name="Mah S.A."/>
            <person name="Swanson W.J."/>
            <person name="Moy G.W."/>
            <person name="Vacquier V.D."/>
        </authorList>
    </citation>
    <scope>NUCLEOTIDE SEQUENCE [LARGE SCALE GENOMIC DNA]</scope>
    <source>
        <strain evidence="7 8">GSMNP</strain>
    </source>
</reference>
<dbReference type="CDD" id="cd02892">
    <property type="entry name" value="SQCY_1"/>
    <property type="match status" value="1"/>
</dbReference>
<dbReference type="InterPro" id="IPR002365">
    <property type="entry name" value="Terpene_synthase_CS"/>
</dbReference>
<evidence type="ECO:0000256" key="2">
    <source>
        <dbReference type="ARBA" id="ARBA00022737"/>
    </source>
</evidence>
<dbReference type="GO" id="GO:0000250">
    <property type="term" value="F:lanosterol synthase activity"/>
    <property type="evidence" value="ECO:0007669"/>
    <property type="project" value="TreeGrafter"/>
</dbReference>
<dbReference type="Gene3D" id="1.50.10.20">
    <property type="match status" value="2"/>
</dbReference>
<dbReference type="EMBL" id="LSSN01002652">
    <property type="protein sequence ID" value="OMJ15502.1"/>
    <property type="molecule type" value="Genomic_DNA"/>
</dbReference>
<dbReference type="GO" id="GO:0005811">
    <property type="term" value="C:lipid droplet"/>
    <property type="evidence" value="ECO:0007669"/>
    <property type="project" value="InterPro"/>
</dbReference>
<evidence type="ECO:0000256" key="3">
    <source>
        <dbReference type="ARBA" id="ARBA00023235"/>
    </source>
</evidence>
<dbReference type="Proteomes" id="UP000187283">
    <property type="component" value="Unassembled WGS sequence"/>
</dbReference>
<protein>
    <recommendedName>
        <fullName evidence="4">Terpene cyclase/mutase family member</fullName>
        <ecNumber evidence="4">5.4.99.-</ecNumber>
    </recommendedName>
</protein>
<accession>A0A1R1XLM6</accession>
<dbReference type="GO" id="GO:0006696">
    <property type="term" value="P:ergosterol biosynthetic process"/>
    <property type="evidence" value="ECO:0007669"/>
    <property type="project" value="TreeGrafter"/>
</dbReference>
<name>A0A1R1XLM6_9FUNG</name>
<comment type="caution">
    <text evidence="7">The sequence shown here is derived from an EMBL/GenBank/DDBJ whole genome shotgun (WGS) entry which is preliminary data.</text>
</comment>
<evidence type="ECO:0000259" key="6">
    <source>
        <dbReference type="Pfam" id="PF13249"/>
    </source>
</evidence>